<feature type="coiled-coil region" evidence="1">
    <location>
        <begin position="63"/>
        <end position="169"/>
    </location>
</feature>
<keyword evidence="1" id="KW-0175">Coiled coil</keyword>
<feature type="coiled-coil region" evidence="1">
    <location>
        <begin position="293"/>
        <end position="350"/>
    </location>
</feature>
<proteinExistence type="predicted"/>
<accession>A0A1R2B291</accession>
<keyword evidence="3" id="KW-1185">Reference proteome</keyword>
<dbReference type="Proteomes" id="UP000187209">
    <property type="component" value="Unassembled WGS sequence"/>
</dbReference>
<protein>
    <submittedName>
        <fullName evidence="2">Uncharacterized protein</fullName>
    </submittedName>
</protein>
<gene>
    <name evidence="2" type="ORF">SteCoe_31055</name>
</gene>
<evidence type="ECO:0000313" key="3">
    <source>
        <dbReference type="Proteomes" id="UP000187209"/>
    </source>
</evidence>
<reference evidence="2 3" key="1">
    <citation type="submission" date="2016-11" db="EMBL/GenBank/DDBJ databases">
        <title>The macronuclear genome of Stentor coeruleus: a giant cell with tiny introns.</title>
        <authorList>
            <person name="Slabodnick M."/>
            <person name="Ruby J.G."/>
            <person name="Reiff S.B."/>
            <person name="Swart E.C."/>
            <person name="Gosai S."/>
            <person name="Prabakaran S."/>
            <person name="Witkowska E."/>
            <person name="Larue G.E."/>
            <person name="Fisher S."/>
            <person name="Freeman R.M."/>
            <person name="Gunawardena J."/>
            <person name="Chu W."/>
            <person name="Stover N.A."/>
            <person name="Gregory B.D."/>
            <person name="Nowacki M."/>
            <person name="Derisi J."/>
            <person name="Roy S.W."/>
            <person name="Marshall W.F."/>
            <person name="Sood P."/>
        </authorList>
    </citation>
    <scope>NUCLEOTIDE SEQUENCE [LARGE SCALE GENOMIC DNA]</scope>
    <source>
        <strain evidence="2">WM001</strain>
    </source>
</reference>
<dbReference type="EMBL" id="MPUH01001046">
    <property type="protein sequence ID" value="OMJ70869.1"/>
    <property type="molecule type" value="Genomic_DNA"/>
</dbReference>
<name>A0A1R2B291_9CILI</name>
<feature type="coiled-coil region" evidence="1">
    <location>
        <begin position="198"/>
        <end position="225"/>
    </location>
</feature>
<dbReference type="AlphaFoldDB" id="A0A1R2B291"/>
<evidence type="ECO:0000256" key="1">
    <source>
        <dbReference type="SAM" id="Coils"/>
    </source>
</evidence>
<comment type="caution">
    <text evidence="2">The sequence shown here is derived from an EMBL/GenBank/DDBJ whole genome shotgun (WGS) entry which is preliminary data.</text>
</comment>
<organism evidence="2 3">
    <name type="scientific">Stentor coeruleus</name>
    <dbReference type="NCBI Taxonomy" id="5963"/>
    <lineage>
        <taxon>Eukaryota</taxon>
        <taxon>Sar</taxon>
        <taxon>Alveolata</taxon>
        <taxon>Ciliophora</taxon>
        <taxon>Postciliodesmatophora</taxon>
        <taxon>Heterotrichea</taxon>
        <taxon>Heterotrichida</taxon>
        <taxon>Stentoridae</taxon>
        <taxon>Stentor</taxon>
    </lineage>
</organism>
<sequence length="356" mass="42398">MEQSIQTPQDVSMDSSRIFSEHSEIQGFSQHIFASSPDKQYGQYPYYQMYMPYPNEQYKDPAIERIKEESEKLKQEFIQILNEKDAELQKMRKELDSSKLDVMVLEDKLRDAECHDSQELEKRIAALLEQNSKLLEANRLLSAESRGKMTEMESELKHFKQRNEEILKDYLREKEKTEMLEVRMNTIKERALVMESANVQLQERVIATERDLENAFREIKALKKVRIMDEGEYFEIAPNTTRNFHDDFQMRPRHVGYAEENNVFRRTRGVSETQNENLGNWQRNNQDKSPMLRQSLDQKLDTLLNEKQQLEKEYAKLPDVCKNLASKRRKEELELELEIIDTNIHNLKSKIRNRLR</sequence>
<evidence type="ECO:0000313" key="2">
    <source>
        <dbReference type="EMBL" id="OMJ70869.1"/>
    </source>
</evidence>